<organism evidence="3 4">
    <name type="scientific">Cirrhinus mrigala</name>
    <name type="common">Mrigala</name>
    <dbReference type="NCBI Taxonomy" id="683832"/>
    <lineage>
        <taxon>Eukaryota</taxon>
        <taxon>Metazoa</taxon>
        <taxon>Chordata</taxon>
        <taxon>Craniata</taxon>
        <taxon>Vertebrata</taxon>
        <taxon>Euteleostomi</taxon>
        <taxon>Actinopterygii</taxon>
        <taxon>Neopterygii</taxon>
        <taxon>Teleostei</taxon>
        <taxon>Ostariophysi</taxon>
        <taxon>Cypriniformes</taxon>
        <taxon>Cyprinidae</taxon>
        <taxon>Labeoninae</taxon>
        <taxon>Labeonini</taxon>
        <taxon>Cirrhinus</taxon>
    </lineage>
</organism>
<dbReference type="Pfam" id="PF01302">
    <property type="entry name" value="CAP_GLY"/>
    <property type="match status" value="1"/>
</dbReference>
<proteinExistence type="predicted"/>
<feature type="compositionally biased region" description="Low complexity" evidence="1">
    <location>
        <begin position="35"/>
        <end position="50"/>
    </location>
</feature>
<gene>
    <name evidence="3" type="ORF">M9458_016961</name>
</gene>
<dbReference type="AlphaFoldDB" id="A0ABD0QUH5"/>
<dbReference type="SMART" id="SM01052">
    <property type="entry name" value="CAP_GLY"/>
    <property type="match status" value="1"/>
</dbReference>
<dbReference type="InterPro" id="IPR036859">
    <property type="entry name" value="CAP-Gly_dom_sf"/>
</dbReference>
<evidence type="ECO:0000313" key="4">
    <source>
        <dbReference type="Proteomes" id="UP001529510"/>
    </source>
</evidence>
<feature type="region of interest" description="Disordered" evidence="1">
    <location>
        <begin position="34"/>
        <end position="59"/>
    </location>
</feature>
<accession>A0ABD0QUH5</accession>
<dbReference type="Proteomes" id="UP001529510">
    <property type="component" value="Unassembled WGS sequence"/>
</dbReference>
<dbReference type="Gene3D" id="2.30.30.190">
    <property type="entry name" value="CAP Gly-rich-like domain"/>
    <property type="match status" value="1"/>
</dbReference>
<feature type="non-terminal residue" evidence="3">
    <location>
        <position position="135"/>
    </location>
</feature>
<dbReference type="EMBL" id="JAMKFB020000007">
    <property type="protein sequence ID" value="KAL0189862.1"/>
    <property type="molecule type" value="Genomic_DNA"/>
</dbReference>
<evidence type="ECO:0000259" key="2">
    <source>
        <dbReference type="SMART" id="SM01052"/>
    </source>
</evidence>
<evidence type="ECO:0000256" key="1">
    <source>
        <dbReference type="SAM" id="MobiDB-lite"/>
    </source>
</evidence>
<protein>
    <recommendedName>
        <fullName evidence="2">CAP-Gly domain-containing protein</fullName>
    </recommendedName>
</protein>
<reference evidence="3 4" key="1">
    <citation type="submission" date="2024-05" db="EMBL/GenBank/DDBJ databases">
        <title>Genome sequencing and assembly of Indian major carp, Cirrhinus mrigala (Hamilton, 1822).</title>
        <authorList>
            <person name="Mohindra V."/>
            <person name="Chowdhury L.M."/>
            <person name="Lal K."/>
            <person name="Jena J.K."/>
        </authorList>
    </citation>
    <scope>NUCLEOTIDE SEQUENCE [LARGE SCALE GENOMIC DNA]</scope>
    <source>
        <strain evidence="3">CM1030</strain>
        <tissue evidence="3">Blood</tissue>
    </source>
</reference>
<feature type="non-terminal residue" evidence="3">
    <location>
        <position position="1"/>
    </location>
</feature>
<sequence>VAVKATAAIKGISCSRVRTAAPCSSRSVTSRSLDRPVAAAPATTTAIRTSRTTRRPQTARIPPVPAVCLIQDECVQRGSVQFCGPLSNRAPSAIYVGVLLDQPGGSWDGYYKNTKLCSIPSPEFGALLPLSKITP</sequence>
<name>A0ABD0QUH5_CIRMR</name>
<keyword evidence="4" id="KW-1185">Reference proteome</keyword>
<comment type="caution">
    <text evidence="3">The sequence shown here is derived from an EMBL/GenBank/DDBJ whole genome shotgun (WGS) entry which is preliminary data.</text>
</comment>
<dbReference type="InterPro" id="IPR000938">
    <property type="entry name" value="CAP-Gly_domain"/>
</dbReference>
<evidence type="ECO:0000313" key="3">
    <source>
        <dbReference type="EMBL" id="KAL0189862.1"/>
    </source>
</evidence>
<dbReference type="SUPFAM" id="SSF74924">
    <property type="entry name" value="Cap-Gly domain"/>
    <property type="match status" value="1"/>
</dbReference>
<feature type="domain" description="CAP-Gly" evidence="2">
    <location>
        <begin position="64"/>
        <end position="134"/>
    </location>
</feature>